<keyword evidence="6 7" id="KW-0456">Lyase</keyword>
<dbReference type="InterPro" id="IPR001874">
    <property type="entry name" value="DHquinase_II"/>
</dbReference>
<evidence type="ECO:0000256" key="1">
    <source>
        <dbReference type="ARBA" id="ARBA00001864"/>
    </source>
</evidence>
<reference evidence="11 12" key="1">
    <citation type="submission" date="2012-09" db="EMBL/GenBank/DDBJ databases">
        <title>The Genome Sequence of Alloiococcus otitis ATCC 51267.</title>
        <authorList>
            <consortium name="The Broad Institute Genome Sequencing Platform"/>
            <person name="Earl A."/>
            <person name="Ward D."/>
            <person name="Feldgarden M."/>
            <person name="Gevers D."/>
            <person name="Huys G."/>
            <person name="Walker B."/>
            <person name="Young S.K."/>
            <person name="Zeng Q."/>
            <person name="Gargeya S."/>
            <person name="Fitzgerald M."/>
            <person name="Haas B."/>
            <person name="Abouelleil A."/>
            <person name="Alvarado L."/>
            <person name="Arachchi H.M."/>
            <person name="Berlin A.M."/>
            <person name="Chapman S.B."/>
            <person name="Goldberg J."/>
            <person name="Griggs A."/>
            <person name="Gujja S."/>
            <person name="Hansen M."/>
            <person name="Howarth C."/>
            <person name="Imamovic A."/>
            <person name="Larimer J."/>
            <person name="McCowen C."/>
            <person name="Montmayeur A."/>
            <person name="Murphy C."/>
            <person name="Neiman D."/>
            <person name="Pearson M."/>
            <person name="Priest M."/>
            <person name="Roberts A."/>
            <person name="Saif S."/>
            <person name="Shea T."/>
            <person name="Sisk P."/>
            <person name="Sykes S."/>
            <person name="Wortman J."/>
            <person name="Nusbaum C."/>
            <person name="Birren B."/>
        </authorList>
    </citation>
    <scope>NUCLEOTIDE SEQUENCE [LARGE SCALE GENOMIC DNA]</scope>
    <source>
        <strain evidence="11 12">ATCC 51267</strain>
    </source>
</reference>
<dbReference type="UniPathway" id="UPA00053">
    <property type="reaction ID" value="UER00086"/>
</dbReference>
<dbReference type="PATRIC" id="fig|883081.3.peg.1162"/>
<dbReference type="Gene3D" id="3.40.50.9100">
    <property type="entry name" value="Dehydroquinase, class II"/>
    <property type="match status" value="1"/>
</dbReference>
<evidence type="ECO:0000256" key="2">
    <source>
        <dbReference type="ARBA" id="ARBA00004902"/>
    </source>
</evidence>
<name>K9E8B0_9LACT</name>
<dbReference type="HAMAP" id="MF_00169">
    <property type="entry name" value="AroQ"/>
    <property type="match status" value="1"/>
</dbReference>
<dbReference type="GO" id="GO:0008652">
    <property type="term" value="P:amino acid biosynthetic process"/>
    <property type="evidence" value="ECO:0007669"/>
    <property type="project" value="UniProtKB-KW"/>
</dbReference>
<evidence type="ECO:0000256" key="6">
    <source>
        <dbReference type="ARBA" id="ARBA00023239"/>
    </source>
</evidence>
<feature type="active site" description="Proton acceptor" evidence="7 8">
    <location>
        <position position="23"/>
    </location>
</feature>
<proteinExistence type="inferred from homology"/>
<evidence type="ECO:0000313" key="12">
    <source>
        <dbReference type="Proteomes" id="UP000009875"/>
    </source>
</evidence>
<dbReference type="SUPFAM" id="SSF52304">
    <property type="entry name" value="Type II 3-dehydroquinate dehydratase"/>
    <property type="match status" value="1"/>
</dbReference>
<evidence type="ECO:0000256" key="3">
    <source>
        <dbReference type="ARBA" id="ARBA00011037"/>
    </source>
</evidence>
<feature type="site" description="Transition state stabilizer" evidence="7 10">
    <location>
        <position position="18"/>
    </location>
</feature>
<evidence type="ECO:0000256" key="8">
    <source>
        <dbReference type="PIRSR" id="PIRSR001399-1"/>
    </source>
</evidence>
<evidence type="ECO:0000256" key="7">
    <source>
        <dbReference type="HAMAP-Rule" id="MF_00169"/>
    </source>
</evidence>
<dbReference type="HOGENOM" id="CLU_090968_1_0_9"/>
<comment type="similarity">
    <text evidence="3 7">Belongs to the type-II 3-dehydroquinase family.</text>
</comment>
<gene>
    <name evidence="7" type="primary">aroQ</name>
    <name evidence="11" type="ORF">HMPREF9698_01162</name>
</gene>
<comment type="function">
    <text evidence="7">Catalyzes a trans-dehydration via an enolate intermediate.</text>
</comment>
<dbReference type="NCBIfam" id="NF003807">
    <property type="entry name" value="PRK05395.1-4"/>
    <property type="match status" value="1"/>
</dbReference>
<comment type="subunit">
    <text evidence="4 7">Homododecamer.</text>
</comment>
<evidence type="ECO:0000256" key="5">
    <source>
        <dbReference type="ARBA" id="ARBA00012060"/>
    </source>
</evidence>
<keyword evidence="7" id="KW-0057">Aromatic amino acid biosynthesis</keyword>
<dbReference type="eggNOG" id="COG0757">
    <property type="taxonomic scope" value="Bacteria"/>
</dbReference>
<comment type="catalytic activity">
    <reaction evidence="1 7">
        <text>3-dehydroquinate = 3-dehydroshikimate + H2O</text>
        <dbReference type="Rhea" id="RHEA:21096"/>
        <dbReference type="ChEBI" id="CHEBI:15377"/>
        <dbReference type="ChEBI" id="CHEBI:16630"/>
        <dbReference type="ChEBI" id="CHEBI:32364"/>
        <dbReference type="EC" id="4.2.1.10"/>
    </reaction>
</comment>
<dbReference type="PROSITE" id="PS01029">
    <property type="entry name" value="DEHYDROQUINASE_II"/>
    <property type="match status" value="1"/>
</dbReference>
<evidence type="ECO:0000256" key="4">
    <source>
        <dbReference type="ARBA" id="ARBA00011193"/>
    </source>
</evidence>
<feature type="binding site" evidence="7 9">
    <location>
        <position position="74"/>
    </location>
    <ligand>
        <name>substrate</name>
    </ligand>
</feature>
<evidence type="ECO:0000256" key="9">
    <source>
        <dbReference type="PIRSR" id="PIRSR001399-2"/>
    </source>
</evidence>
<protein>
    <recommendedName>
        <fullName evidence="5 7">3-dehydroquinate dehydratase</fullName>
        <shortName evidence="7">3-dehydroquinase</shortName>
        <ecNumber evidence="5 7">4.2.1.10</ecNumber>
    </recommendedName>
    <alternativeName>
        <fullName evidence="7">Type II DHQase</fullName>
    </alternativeName>
</protein>
<dbReference type="EMBL" id="AGXA01000021">
    <property type="protein sequence ID" value="EKU93414.1"/>
    <property type="molecule type" value="Genomic_DNA"/>
</dbReference>
<dbReference type="PIRSF" id="PIRSF001399">
    <property type="entry name" value="DHquinase_II"/>
    <property type="match status" value="1"/>
</dbReference>
<dbReference type="CDD" id="cd00466">
    <property type="entry name" value="DHQase_II"/>
    <property type="match status" value="1"/>
</dbReference>
<dbReference type="PANTHER" id="PTHR21272:SF3">
    <property type="entry name" value="CATABOLIC 3-DEHYDROQUINASE"/>
    <property type="match status" value="1"/>
</dbReference>
<comment type="caution">
    <text evidence="11">The sequence shown here is derived from an EMBL/GenBank/DDBJ whole genome shotgun (WGS) entry which is preliminary data.</text>
</comment>
<dbReference type="NCBIfam" id="NF003805">
    <property type="entry name" value="PRK05395.1-2"/>
    <property type="match status" value="1"/>
</dbReference>
<feature type="binding site" evidence="7 9">
    <location>
        <begin position="101"/>
        <end position="102"/>
    </location>
    <ligand>
        <name>substrate</name>
    </ligand>
</feature>
<feature type="active site" description="Proton donor" evidence="7 8">
    <location>
        <position position="100"/>
    </location>
</feature>
<dbReference type="RefSeq" id="WP_003778306.1">
    <property type="nucleotide sequence ID" value="NZ_JH992959.1"/>
</dbReference>
<dbReference type="GO" id="GO:0019631">
    <property type="term" value="P:quinate catabolic process"/>
    <property type="evidence" value="ECO:0007669"/>
    <property type="project" value="TreeGrafter"/>
</dbReference>
<dbReference type="GO" id="GO:0003855">
    <property type="term" value="F:3-dehydroquinate dehydratase activity"/>
    <property type="evidence" value="ECO:0007669"/>
    <property type="project" value="UniProtKB-UniRule"/>
</dbReference>
<keyword evidence="7" id="KW-0028">Amino-acid biosynthesis</keyword>
<dbReference type="Pfam" id="PF01220">
    <property type="entry name" value="DHquinase_II"/>
    <property type="match status" value="1"/>
</dbReference>
<keyword evidence="12" id="KW-1185">Reference proteome</keyword>
<dbReference type="Proteomes" id="UP000009875">
    <property type="component" value="Unassembled WGS sequence"/>
</dbReference>
<comment type="pathway">
    <text evidence="2 7">Metabolic intermediate biosynthesis; chorismate biosynthesis; chorismate from D-erythrose 4-phosphate and phosphoenolpyruvate: step 3/7.</text>
</comment>
<feature type="binding site" evidence="7 9">
    <location>
        <position position="111"/>
    </location>
    <ligand>
        <name>substrate</name>
    </ligand>
</feature>
<evidence type="ECO:0000313" key="11">
    <source>
        <dbReference type="EMBL" id="EKU93414.1"/>
    </source>
</evidence>
<feature type="binding site" evidence="7 9">
    <location>
        <position position="80"/>
    </location>
    <ligand>
        <name>substrate</name>
    </ligand>
</feature>
<sequence>MMRILVINGPNINLLGVREVEVYGQESYQALLDLLDQVQAELGVELTHFQSNHEGDLVDFIQANYQDADGIVINPAAYTHTSIALLDVLKAVELPTVEVHLSNLSKREDFRQVNYVRDFAIQSFENLGIAGYRKAINYLRDYLEEQG</sequence>
<organism evidence="11 12">
    <name type="scientific">Alloiococcus otitis ATCC 51267</name>
    <dbReference type="NCBI Taxonomy" id="883081"/>
    <lineage>
        <taxon>Bacteria</taxon>
        <taxon>Bacillati</taxon>
        <taxon>Bacillota</taxon>
        <taxon>Bacilli</taxon>
        <taxon>Lactobacillales</taxon>
        <taxon>Carnobacteriaceae</taxon>
        <taxon>Alloiococcus</taxon>
    </lineage>
</organism>
<dbReference type="GO" id="GO:0009073">
    <property type="term" value="P:aromatic amino acid family biosynthetic process"/>
    <property type="evidence" value="ECO:0007669"/>
    <property type="project" value="UniProtKB-KW"/>
</dbReference>
<dbReference type="AlphaFoldDB" id="K9E8B0"/>
<dbReference type="InterPro" id="IPR036441">
    <property type="entry name" value="DHquinase_II_sf"/>
</dbReference>
<dbReference type="STRING" id="883081.HMPREF9698_01162"/>
<evidence type="ECO:0000256" key="10">
    <source>
        <dbReference type="PIRSR" id="PIRSR001399-3"/>
    </source>
</evidence>
<dbReference type="GO" id="GO:0009423">
    <property type="term" value="P:chorismate biosynthetic process"/>
    <property type="evidence" value="ECO:0007669"/>
    <property type="project" value="UniProtKB-UniRule"/>
</dbReference>
<accession>K9E8B0</accession>
<dbReference type="EC" id="4.2.1.10" evidence="5 7"/>
<dbReference type="PANTHER" id="PTHR21272">
    <property type="entry name" value="CATABOLIC 3-DEHYDROQUINASE"/>
    <property type="match status" value="1"/>
</dbReference>
<dbReference type="InterPro" id="IPR018509">
    <property type="entry name" value="DHquinase_II_CS"/>
</dbReference>
<feature type="binding site" evidence="7 9">
    <location>
        <position position="87"/>
    </location>
    <ligand>
        <name>substrate</name>
    </ligand>
</feature>